<evidence type="ECO:0000256" key="1">
    <source>
        <dbReference type="ARBA" id="ARBA00023125"/>
    </source>
</evidence>
<dbReference type="Gene3D" id="1.10.357.10">
    <property type="entry name" value="Tetracycline Repressor, domain 2"/>
    <property type="match status" value="1"/>
</dbReference>
<dbReference type="InterPro" id="IPR001647">
    <property type="entry name" value="HTH_TetR"/>
</dbReference>
<dbReference type="PANTHER" id="PTHR30055">
    <property type="entry name" value="HTH-TYPE TRANSCRIPTIONAL REGULATOR RUTR"/>
    <property type="match status" value="1"/>
</dbReference>
<evidence type="ECO:0000256" key="2">
    <source>
        <dbReference type="PROSITE-ProRule" id="PRU00335"/>
    </source>
</evidence>
<dbReference type="Proteomes" id="UP000056750">
    <property type="component" value="Chromosome"/>
</dbReference>
<protein>
    <submittedName>
        <fullName evidence="4">TetR family transcriptional regulator</fullName>
    </submittedName>
    <submittedName>
        <fullName evidence="5">TetR/AcrR family transcriptional regulator</fullName>
    </submittedName>
</protein>
<dbReference type="EMBL" id="CP013926">
    <property type="protein sequence ID" value="AMJ74535.1"/>
    <property type="molecule type" value="Genomic_DNA"/>
</dbReference>
<gene>
    <name evidence="4" type="ORF">AVL57_11500</name>
    <name evidence="5" type="ORF">Q4527_01910</name>
</gene>
<feature type="domain" description="HTH tetR-type" evidence="3">
    <location>
        <begin position="3"/>
        <end position="63"/>
    </location>
</feature>
<keyword evidence="6" id="KW-1185">Reference proteome</keyword>
<dbReference type="InterPro" id="IPR009057">
    <property type="entry name" value="Homeodomain-like_sf"/>
</dbReference>
<dbReference type="GO" id="GO:0000976">
    <property type="term" value="F:transcription cis-regulatory region binding"/>
    <property type="evidence" value="ECO:0007669"/>
    <property type="project" value="TreeGrafter"/>
</dbReference>
<feature type="DNA-binding region" description="H-T-H motif" evidence="2">
    <location>
        <begin position="26"/>
        <end position="45"/>
    </location>
</feature>
<dbReference type="PROSITE" id="PS01081">
    <property type="entry name" value="HTH_TETR_1"/>
    <property type="match status" value="1"/>
</dbReference>
<dbReference type="GeneID" id="83258374"/>
<keyword evidence="1 2" id="KW-0238">DNA-binding</keyword>
<dbReference type="SUPFAM" id="SSF46689">
    <property type="entry name" value="Homeodomain-like"/>
    <property type="match status" value="1"/>
</dbReference>
<dbReference type="RefSeq" id="WP_057791656.1">
    <property type="nucleotide sequence ID" value="NZ_CAXIBE010000050.1"/>
</dbReference>
<dbReference type="KEGG" id="asq:AVL57_11500"/>
<sequence length="219" mass="24281">MAKQTKADILDAAELLFSEQGFTQTSMREITTRAEVNLASVNYHFGSKKNLIQAVLKRYFDILMPEVNACLANNKVSSGSQGVATLLYALIPPMLKLNLLRPSGTAIFVQLLGRGYNETQGHLRRFIMNDYGETIRALVDAIQQCLPDLPQEELFWRLHFAMGSFVFSMASSRALTEIAESDFHKHVNIEEVISHLVPFVAQGVAGNLPTPHSKVSSVS</sequence>
<dbReference type="Pfam" id="PF00440">
    <property type="entry name" value="TetR_N"/>
    <property type="match status" value="1"/>
</dbReference>
<dbReference type="AlphaFoldDB" id="A0AAW7Z1J9"/>
<dbReference type="InterPro" id="IPR036271">
    <property type="entry name" value="Tet_transcr_reg_TetR-rel_C_sf"/>
</dbReference>
<dbReference type="InterPro" id="IPR041586">
    <property type="entry name" value="PsrA_TetR_C"/>
</dbReference>
<dbReference type="Proteomes" id="UP001170717">
    <property type="component" value="Unassembled WGS sequence"/>
</dbReference>
<evidence type="ECO:0000313" key="6">
    <source>
        <dbReference type="Proteomes" id="UP000056750"/>
    </source>
</evidence>
<dbReference type="InterPro" id="IPR023772">
    <property type="entry name" value="DNA-bd_HTH_TetR-type_CS"/>
</dbReference>
<dbReference type="GO" id="GO:0003700">
    <property type="term" value="F:DNA-binding transcription factor activity"/>
    <property type="evidence" value="ECO:0007669"/>
    <property type="project" value="TreeGrafter"/>
</dbReference>
<proteinExistence type="predicted"/>
<reference evidence="5" key="2">
    <citation type="submission" date="2023-07" db="EMBL/GenBank/DDBJ databases">
        <title>Genome content predicts the carbon catabolic preferences of heterotrophic bacteria.</title>
        <authorList>
            <person name="Gralka M."/>
        </authorList>
    </citation>
    <scope>NUCLEOTIDE SEQUENCE</scope>
    <source>
        <strain evidence="5">F2M12</strain>
    </source>
</reference>
<accession>A0AAW7Z1J9</accession>
<evidence type="ECO:0000313" key="5">
    <source>
        <dbReference type="EMBL" id="MDO6576122.1"/>
    </source>
</evidence>
<evidence type="ECO:0000259" key="3">
    <source>
        <dbReference type="PROSITE" id="PS50977"/>
    </source>
</evidence>
<evidence type="ECO:0000313" key="4">
    <source>
        <dbReference type="EMBL" id="AMJ74535.1"/>
    </source>
</evidence>
<dbReference type="PRINTS" id="PR00455">
    <property type="entry name" value="HTHTETR"/>
</dbReference>
<dbReference type="SUPFAM" id="SSF48498">
    <property type="entry name" value="Tetracyclin repressor-like, C-terminal domain"/>
    <property type="match status" value="1"/>
</dbReference>
<dbReference type="PANTHER" id="PTHR30055:SF235">
    <property type="entry name" value="TRANSCRIPTIONAL REGULATORY PROTEIN"/>
    <property type="match status" value="1"/>
</dbReference>
<reference evidence="4 6" key="1">
    <citation type="submission" date="2015-12" db="EMBL/GenBank/DDBJ databases">
        <title>Intraspecies pangenome expansion in the marine bacterium Alteromonas.</title>
        <authorList>
            <person name="Lopez-Perez M."/>
            <person name="Rodriguez-Valera F."/>
        </authorList>
    </citation>
    <scope>NUCLEOTIDE SEQUENCE [LARGE SCALE GENOMIC DNA]</scope>
    <source>
        <strain evidence="4 6">LMG 21861</strain>
    </source>
</reference>
<name>A0AAW7Z1J9_9ALTE</name>
<organism evidence="5 7">
    <name type="scientific">Alteromonas stellipolaris</name>
    <dbReference type="NCBI Taxonomy" id="233316"/>
    <lineage>
        <taxon>Bacteria</taxon>
        <taxon>Pseudomonadati</taxon>
        <taxon>Pseudomonadota</taxon>
        <taxon>Gammaproteobacteria</taxon>
        <taxon>Alteromonadales</taxon>
        <taxon>Alteromonadaceae</taxon>
        <taxon>Alteromonas/Salinimonas group</taxon>
        <taxon>Alteromonas</taxon>
    </lineage>
</organism>
<dbReference type="EMBL" id="JAUOQI010000001">
    <property type="protein sequence ID" value="MDO6576122.1"/>
    <property type="molecule type" value="Genomic_DNA"/>
</dbReference>
<dbReference type="Pfam" id="PF17939">
    <property type="entry name" value="TetR_C_30"/>
    <property type="match status" value="1"/>
</dbReference>
<dbReference type="PROSITE" id="PS50977">
    <property type="entry name" value="HTH_TETR_2"/>
    <property type="match status" value="1"/>
</dbReference>
<dbReference type="InterPro" id="IPR050109">
    <property type="entry name" value="HTH-type_TetR-like_transc_reg"/>
</dbReference>
<evidence type="ECO:0000313" key="7">
    <source>
        <dbReference type="Proteomes" id="UP001170717"/>
    </source>
</evidence>